<dbReference type="HOGENOM" id="CLU_189117_0_0_4"/>
<dbReference type="Proteomes" id="UP000001235">
    <property type="component" value="Chromosome"/>
</dbReference>
<dbReference type="eggNOG" id="ENOG502ZH3Y">
    <property type="taxonomic scope" value="Bacteria"/>
</dbReference>
<dbReference type="KEGG" id="gca:Galf_1483"/>
<evidence type="ECO:0000313" key="3">
    <source>
        <dbReference type="Proteomes" id="UP000001235"/>
    </source>
</evidence>
<gene>
    <name evidence="2" type="ordered locus">Galf_1483</name>
</gene>
<evidence type="ECO:0000313" key="2">
    <source>
        <dbReference type="EMBL" id="ADL55502.1"/>
    </source>
</evidence>
<sequence>MAPRRSKEEIIKELEAKILKLKERTTAQKEVKISKDSPGISEAISAIENASLQNEISVSEVIKAISRIKRTGLRIEDSARKSQA</sequence>
<evidence type="ECO:0000256" key="1">
    <source>
        <dbReference type="SAM" id="Coils"/>
    </source>
</evidence>
<dbReference type="AlphaFoldDB" id="D9SG55"/>
<feature type="coiled-coil region" evidence="1">
    <location>
        <begin position="4"/>
        <end position="31"/>
    </location>
</feature>
<dbReference type="EMBL" id="CP002159">
    <property type="protein sequence ID" value="ADL55502.1"/>
    <property type="molecule type" value="Genomic_DNA"/>
</dbReference>
<protein>
    <submittedName>
        <fullName evidence="2">Uncharacterized protein</fullName>
    </submittedName>
</protein>
<dbReference type="RefSeq" id="WP_013293441.1">
    <property type="nucleotide sequence ID" value="NC_014394.1"/>
</dbReference>
<proteinExistence type="predicted"/>
<keyword evidence="3" id="KW-1185">Reference proteome</keyword>
<name>D9SG55_GALCS</name>
<accession>D9SG55</accession>
<organism evidence="2 3">
    <name type="scientific">Gallionella capsiferriformans (strain ES-2)</name>
    <name type="common">Gallionella ferruginea capsiferriformans (strain ES-2)</name>
    <dbReference type="NCBI Taxonomy" id="395494"/>
    <lineage>
        <taxon>Bacteria</taxon>
        <taxon>Pseudomonadati</taxon>
        <taxon>Pseudomonadota</taxon>
        <taxon>Betaproteobacteria</taxon>
        <taxon>Nitrosomonadales</taxon>
        <taxon>Gallionellaceae</taxon>
        <taxon>Gallionella</taxon>
    </lineage>
</organism>
<dbReference type="OrthoDB" id="8570043at2"/>
<reference evidence="2 3" key="1">
    <citation type="submission" date="2010-08" db="EMBL/GenBank/DDBJ databases">
        <title>Complete sequence of Gallionella capsiferriformans ES-2.</title>
        <authorList>
            <consortium name="US DOE Joint Genome Institute"/>
            <person name="Lucas S."/>
            <person name="Copeland A."/>
            <person name="Lapidus A."/>
            <person name="Cheng J.-F."/>
            <person name="Bruce D."/>
            <person name="Goodwin L."/>
            <person name="Pitluck S."/>
            <person name="Chertkov O."/>
            <person name="Davenport K.W."/>
            <person name="Detter J.C."/>
            <person name="Han C."/>
            <person name="Tapia R."/>
            <person name="Land M."/>
            <person name="Hauser L."/>
            <person name="Chang Y.-J."/>
            <person name="Jeffries C."/>
            <person name="Kyrpides N."/>
            <person name="Ivanova N."/>
            <person name="Mikhailova N."/>
            <person name="Shelobolina E.S."/>
            <person name="Picardal F."/>
            <person name="Roden E."/>
            <person name="Emerson D."/>
            <person name="Woyke T."/>
        </authorList>
    </citation>
    <scope>NUCLEOTIDE SEQUENCE [LARGE SCALE GENOMIC DNA]</scope>
    <source>
        <strain evidence="2 3">ES-2</strain>
    </source>
</reference>
<keyword evidence="1" id="KW-0175">Coiled coil</keyword>